<feature type="transmembrane region" description="Helical" evidence="1">
    <location>
        <begin position="42"/>
        <end position="64"/>
    </location>
</feature>
<proteinExistence type="predicted"/>
<dbReference type="AlphaFoldDB" id="A0A1I5IU71"/>
<evidence type="ECO:0000313" key="2">
    <source>
        <dbReference type="EMBL" id="NZA37782.1"/>
    </source>
</evidence>
<dbReference type="RefSeq" id="WP_090412291.1">
    <property type="nucleotide sequence ID" value="NZ_CAJKZB010000026.1"/>
</dbReference>
<organism evidence="2 3">
    <name type="scientific">Eubacterium callanderi</name>
    <dbReference type="NCBI Taxonomy" id="53442"/>
    <lineage>
        <taxon>Bacteria</taxon>
        <taxon>Bacillati</taxon>
        <taxon>Bacillota</taxon>
        <taxon>Clostridia</taxon>
        <taxon>Eubacteriales</taxon>
        <taxon>Eubacteriaceae</taxon>
        <taxon>Eubacterium</taxon>
    </lineage>
</organism>
<gene>
    <name evidence="2" type="ORF">H0N91_06420</name>
</gene>
<dbReference type="Proteomes" id="UP000586254">
    <property type="component" value="Unassembled WGS sequence"/>
</dbReference>
<dbReference type="EMBL" id="JACCKS010000006">
    <property type="protein sequence ID" value="NZA37782.1"/>
    <property type="molecule type" value="Genomic_DNA"/>
</dbReference>
<keyword evidence="1" id="KW-0812">Transmembrane</keyword>
<comment type="caution">
    <text evidence="2">The sequence shown here is derived from an EMBL/GenBank/DDBJ whole genome shotgun (WGS) entry which is preliminary data.</text>
</comment>
<keyword evidence="1" id="KW-0472">Membrane</keyword>
<accession>A0A1I5IU71</accession>
<sequence>MNIKYIPVIICGIAFFLSLLAYLAYLLVPVKYLYTKHYVTEMMAFISIILCLIGTVFLLTIEIIHLI</sequence>
<feature type="transmembrane region" description="Helical" evidence="1">
    <location>
        <begin position="6"/>
        <end position="30"/>
    </location>
</feature>
<evidence type="ECO:0000313" key="3">
    <source>
        <dbReference type="Proteomes" id="UP000586254"/>
    </source>
</evidence>
<protein>
    <submittedName>
        <fullName evidence="2">Uncharacterized protein</fullName>
    </submittedName>
</protein>
<evidence type="ECO:0000256" key="1">
    <source>
        <dbReference type="SAM" id="Phobius"/>
    </source>
</evidence>
<keyword evidence="1" id="KW-1133">Transmembrane helix</keyword>
<name>A0A1I5IU71_9FIRM</name>
<reference evidence="2 3" key="1">
    <citation type="submission" date="2020-07" db="EMBL/GenBank/DDBJ databases">
        <title>Organ Donor 1.</title>
        <authorList>
            <person name="Marsh A.J."/>
            <person name="Azcarate-Peril M.A."/>
        </authorList>
    </citation>
    <scope>NUCLEOTIDE SEQUENCE [LARGE SCALE GENOMIC DNA]</scope>
    <source>
        <strain evidence="2 3">AMC0717</strain>
    </source>
</reference>